<evidence type="ECO:0000313" key="2">
    <source>
        <dbReference type="Proteomes" id="UP001151699"/>
    </source>
</evidence>
<dbReference type="Proteomes" id="UP001151699">
    <property type="component" value="Chromosome C"/>
</dbReference>
<name>A0A9Q0MPV2_9DIPT</name>
<sequence length="29" mass="3279">MFSQFCGTSDRLNVYETASETLMSNTSEE</sequence>
<gene>
    <name evidence="1" type="ORF">Bhyg_13246</name>
</gene>
<protein>
    <submittedName>
        <fullName evidence="1">Uncharacterized protein</fullName>
    </submittedName>
</protein>
<reference evidence="1" key="1">
    <citation type="submission" date="2022-07" db="EMBL/GenBank/DDBJ databases">
        <authorList>
            <person name="Trinca V."/>
            <person name="Uliana J.V.C."/>
            <person name="Torres T.T."/>
            <person name="Ward R.J."/>
            <person name="Monesi N."/>
        </authorList>
    </citation>
    <scope>NUCLEOTIDE SEQUENCE</scope>
    <source>
        <strain evidence="1">HSMRA1968</strain>
        <tissue evidence="1">Whole embryos</tissue>
    </source>
</reference>
<evidence type="ECO:0000313" key="1">
    <source>
        <dbReference type="EMBL" id="KAJ6634669.1"/>
    </source>
</evidence>
<accession>A0A9Q0MPV2</accession>
<dbReference type="AlphaFoldDB" id="A0A9Q0MPV2"/>
<organism evidence="1 2">
    <name type="scientific">Pseudolycoriella hygida</name>
    <dbReference type="NCBI Taxonomy" id="35572"/>
    <lineage>
        <taxon>Eukaryota</taxon>
        <taxon>Metazoa</taxon>
        <taxon>Ecdysozoa</taxon>
        <taxon>Arthropoda</taxon>
        <taxon>Hexapoda</taxon>
        <taxon>Insecta</taxon>
        <taxon>Pterygota</taxon>
        <taxon>Neoptera</taxon>
        <taxon>Endopterygota</taxon>
        <taxon>Diptera</taxon>
        <taxon>Nematocera</taxon>
        <taxon>Sciaroidea</taxon>
        <taxon>Sciaridae</taxon>
        <taxon>Pseudolycoriella</taxon>
    </lineage>
</organism>
<proteinExistence type="predicted"/>
<keyword evidence="2" id="KW-1185">Reference proteome</keyword>
<dbReference type="EMBL" id="WJQU01000004">
    <property type="protein sequence ID" value="KAJ6634669.1"/>
    <property type="molecule type" value="Genomic_DNA"/>
</dbReference>
<feature type="non-terminal residue" evidence="1">
    <location>
        <position position="1"/>
    </location>
</feature>
<comment type="caution">
    <text evidence="1">The sequence shown here is derived from an EMBL/GenBank/DDBJ whole genome shotgun (WGS) entry which is preliminary data.</text>
</comment>